<dbReference type="Pfam" id="PF06350">
    <property type="entry name" value="HSL_N"/>
    <property type="match status" value="1"/>
</dbReference>
<dbReference type="Proteomes" id="UP000827092">
    <property type="component" value="Unassembled WGS sequence"/>
</dbReference>
<name>A0AAV6UP36_9ARAC</name>
<dbReference type="EMBL" id="JAFNEN010000316">
    <property type="protein sequence ID" value="KAG8186027.1"/>
    <property type="molecule type" value="Genomic_DNA"/>
</dbReference>
<dbReference type="Pfam" id="PF07859">
    <property type="entry name" value="Abhydrolase_3"/>
    <property type="match status" value="2"/>
</dbReference>
<gene>
    <name evidence="3" type="ORF">JTE90_004447</name>
</gene>
<dbReference type="PANTHER" id="PTHR23025:SF3">
    <property type="entry name" value="HORMONE-SENSITIVE LIPASE"/>
    <property type="match status" value="1"/>
</dbReference>
<dbReference type="PANTHER" id="PTHR23025">
    <property type="entry name" value="TRIACYLGLYCEROL LIPASE"/>
    <property type="match status" value="1"/>
</dbReference>
<dbReference type="GO" id="GO:0008203">
    <property type="term" value="P:cholesterol metabolic process"/>
    <property type="evidence" value="ECO:0007669"/>
    <property type="project" value="InterPro"/>
</dbReference>
<evidence type="ECO:0000259" key="1">
    <source>
        <dbReference type="Pfam" id="PF06350"/>
    </source>
</evidence>
<dbReference type="InterPro" id="IPR013094">
    <property type="entry name" value="AB_hydrolase_3"/>
</dbReference>
<proteinExistence type="predicted"/>
<feature type="domain" description="Alpha/beta hydrolase fold-3" evidence="2">
    <location>
        <begin position="660"/>
        <end position="721"/>
    </location>
</feature>
<dbReference type="Gene3D" id="3.40.50.1820">
    <property type="entry name" value="alpha/beta hydrolase"/>
    <property type="match status" value="2"/>
</dbReference>
<keyword evidence="4" id="KW-1185">Reference proteome</keyword>
<evidence type="ECO:0000313" key="3">
    <source>
        <dbReference type="EMBL" id="KAG8186027.1"/>
    </source>
</evidence>
<dbReference type="SUPFAM" id="SSF53474">
    <property type="entry name" value="alpha/beta-Hydrolases"/>
    <property type="match status" value="1"/>
</dbReference>
<organism evidence="3 4">
    <name type="scientific">Oedothorax gibbosus</name>
    <dbReference type="NCBI Taxonomy" id="931172"/>
    <lineage>
        <taxon>Eukaryota</taxon>
        <taxon>Metazoa</taxon>
        <taxon>Ecdysozoa</taxon>
        <taxon>Arthropoda</taxon>
        <taxon>Chelicerata</taxon>
        <taxon>Arachnida</taxon>
        <taxon>Araneae</taxon>
        <taxon>Araneomorphae</taxon>
        <taxon>Entelegynae</taxon>
        <taxon>Araneoidea</taxon>
        <taxon>Linyphiidae</taxon>
        <taxon>Erigoninae</taxon>
        <taxon>Oedothorax</taxon>
    </lineage>
</organism>
<feature type="domain" description="Hormone-sensitive lipase N-terminal" evidence="1">
    <location>
        <begin position="16"/>
        <end position="318"/>
    </location>
</feature>
<comment type="caution">
    <text evidence="3">The sequence shown here is derived from an EMBL/GenBank/DDBJ whole genome shotgun (WGS) entry which is preliminary data.</text>
</comment>
<protein>
    <recommendedName>
        <fullName evidence="5">Hormone-sensitive lipase</fullName>
    </recommendedName>
</protein>
<evidence type="ECO:0000259" key="2">
    <source>
        <dbReference type="Pfam" id="PF07859"/>
    </source>
</evidence>
<dbReference type="AlphaFoldDB" id="A0AAV6UP36"/>
<dbReference type="GO" id="GO:0019433">
    <property type="term" value="P:triglyceride catabolic process"/>
    <property type="evidence" value="ECO:0007669"/>
    <property type="project" value="TreeGrafter"/>
</dbReference>
<reference evidence="3 4" key="1">
    <citation type="journal article" date="2022" name="Nat. Ecol. Evol.">
        <title>A masculinizing supergene underlies an exaggerated male reproductive morph in a spider.</title>
        <authorList>
            <person name="Hendrickx F."/>
            <person name="De Corte Z."/>
            <person name="Sonet G."/>
            <person name="Van Belleghem S.M."/>
            <person name="Kostlbacher S."/>
            <person name="Vangestel C."/>
        </authorList>
    </citation>
    <scope>NUCLEOTIDE SEQUENCE [LARGE SCALE GENOMIC DNA]</scope>
    <source>
        <strain evidence="3">W744_W776</strain>
    </source>
</reference>
<evidence type="ECO:0008006" key="5">
    <source>
        <dbReference type="Google" id="ProtNLM"/>
    </source>
</evidence>
<accession>A0AAV6UP36</accession>
<dbReference type="GO" id="GO:0005829">
    <property type="term" value="C:cytosol"/>
    <property type="evidence" value="ECO:0007669"/>
    <property type="project" value="TreeGrafter"/>
</dbReference>
<dbReference type="GO" id="GO:0004806">
    <property type="term" value="F:triacylglycerol lipase activity"/>
    <property type="evidence" value="ECO:0007669"/>
    <property type="project" value="TreeGrafter"/>
</dbReference>
<evidence type="ECO:0000313" key="4">
    <source>
        <dbReference type="Proteomes" id="UP000827092"/>
    </source>
</evidence>
<dbReference type="InterPro" id="IPR010468">
    <property type="entry name" value="HSL_N"/>
</dbReference>
<dbReference type="GO" id="GO:0004771">
    <property type="term" value="F:sterol ester esterase activity"/>
    <property type="evidence" value="ECO:0007669"/>
    <property type="project" value="TreeGrafter"/>
</dbReference>
<sequence length="747" mass="84833">MRKPELLSIDCDFEVIYLAVVNNIDFFFFIREKYWYADKFVASLRELLSHLHWYEEKLVELYEEAHRFDFYEVQGNGFRSFCLIFERCFSDVYKFCKNLSSARNSLFFRPGHYLKETESLVKVLSGLRPGLNFLAKMLSMNVDNQLIMPDKTFTAEELIIECGSISQLGFYGRYQGFYYCTSMQRILQGVGVIVATFSDLYQSSGGPVSKAALTIMNGLKYIFNPELRSEQIVHVAQNSSVEFLKAFWSLSETQFMKQLPGWVCPKLKIREDVFIPCEPITLKSILTKENVLIPAPSSHIPPAPVRCLLLSRVHRMGQTLKNGKTDASHLKPKSRSLLFHCHGGGFISQNPESHEIYLRHWAHDLDVPIISVDYSLSPLAPFPRALEEVLLTYAWILNNPEKLGWTGEIICVAGDSAGGNILMGIVLKAIALNIRLPDAVMCAYTPLILDIVPSPSRLLCWIDPLLPLGFMISCLDSYAGAMQTDSDEYDDNPDYGSSGQKSRKVSSITQIFDSSINFLKQYQWTEVEGNEAEDTIDSAFYGSQKCLALDSNNYVHSFLNEYNKEIEASYTIENINCNKEHTIFSFPHDILYDVKEKCQKIANFGLAKISETFITSSFYQKVLSPFVPDIGLPQTEKKQLTCPSKSTILQKIKKLKIVSKNPLMSPLLASDDVLKQMPPVYFVSLNFDPCLDDSIAFAKRLRSLNRHVILDVLDGLPHGFLNFLPFSQEAHNGSNHCVRRLKEVMKL</sequence>
<dbReference type="InterPro" id="IPR029058">
    <property type="entry name" value="AB_hydrolase_fold"/>
</dbReference>
<feature type="domain" description="Alpha/beta hydrolase fold-3" evidence="2">
    <location>
        <begin position="339"/>
        <end position="496"/>
    </location>
</feature>